<feature type="compositionally biased region" description="Basic and acidic residues" evidence="1">
    <location>
        <begin position="212"/>
        <end position="229"/>
    </location>
</feature>
<dbReference type="Proteomes" id="UP000053372">
    <property type="component" value="Unassembled WGS sequence"/>
</dbReference>
<proteinExistence type="predicted"/>
<dbReference type="EMBL" id="LMTZ01000137">
    <property type="protein sequence ID" value="KST63487.1"/>
    <property type="molecule type" value="Genomic_DNA"/>
</dbReference>
<organism evidence="2 3">
    <name type="scientific">Mastigocoleus testarum BC008</name>
    <dbReference type="NCBI Taxonomy" id="371196"/>
    <lineage>
        <taxon>Bacteria</taxon>
        <taxon>Bacillati</taxon>
        <taxon>Cyanobacteriota</taxon>
        <taxon>Cyanophyceae</taxon>
        <taxon>Nostocales</taxon>
        <taxon>Hapalosiphonaceae</taxon>
        <taxon>Mastigocoleus</taxon>
    </lineage>
</organism>
<feature type="region of interest" description="Disordered" evidence="1">
    <location>
        <begin position="203"/>
        <end position="229"/>
    </location>
</feature>
<evidence type="ECO:0000313" key="3">
    <source>
        <dbReference type="Proteomes" id="UP000053372"/>
    </source>
</evidence>
<evidence type="ECO:0000256" key="1">
    <source>
        <dbReference type="SAM" id="MobiDB-lite"/>
    </source>
</evidence>
<evidence type="ECO:0000313" key="2">
    <source>
        <dbReference type="EMBL" id="KST63487.1"/>
    </source>
</evidence>
<accession>A0A0V7ZGC8</accession>
<comment type="caution">
    <text evidence="2">The sequence shown here is derived from an EMBL/GenBank/DDBJ whole genome shotgun (WGS) entry which is preliminary data.</text>
</comment>
<dbReference type="RefSeq" id="WP_027841278.1">
    <property type="nucleotide sequence ID" value="NZ_LMTZ01000137.1"/>
</dbReference>
<name>A0A0V7ZGC8_9CYAN</name>
<protein>
    <submittedName>
        <fullName evidence="2">Uncharacterized protein</fullName>
    </submittedName>
</protein>
<keyword evidence="3" id="KW-1185">Reference proteome</keyword>
<dbReference type="OrthoDB" id="506234at2"/>
<gene>
    <name evidence="2" type="ORF">BC008_13570</name>
</gene>
<reference evidence="2 3" key="1">
    <citation type="journal article" date="2015" name="Genome Announc.">
        <title>Draft Genome of the Euendolithic (true boring) Cyanobacterium Mastigocoleus testarum strain BC008.</title>
        <authorList>
            <person name="Guida B.S."/>
            <person name="Garcia-Pichel F."/>
        </authorList>
    </citation>
    <scope>NUCLEOTIDE SEQUENCE [LARGE SCALE GENOMIC DNA]</scope>
    <source>
        <strain evidence="2 3">BC008</strain>
    </source>
</reference>
<dbReference type="AlphaFoldDB" id="A0A0V7ZGC8"/>
<sequence>MLFSAIGVLAGNITQKDDKLFISIQDKEYPLFYSKYDSKKINQSLTSNSSTQQRISVYPKISHSNKKDKVHTIKFRLLKFEPEISNTVTKGILQTFEPNEFKIFGLWQFLQQCQTPVISVYRNFDQYRFKELEKLEPKQQTKRISPSHLPVMWENPPVQPVKLNSKQQHPYFVQVKAKFNPTTDIFEFDSLLSEPTKECPEYFKPNYKKTKSKEESKTNHEERSVSTAA</sequence>